<name>A0A9X1T9V4_9BACT</name>
<dbReference type="EMBL" id="JAJTTA010000002">
    <property type="protein sequence ID" value="MCF0040848.1"/>
    <property type="molecule type" value="Genomic_DNA"/>
</dbReference>
<evidence type="ECO:0000313" key="3">
    <source>
        <dbReference type="Proteomes" id="UP001139700"/>
    </source>
</evidence>
<keyword evidence="3" id="KW-1185">Reference proteome</keyword>
<gene>
    <name evidence="2" type="ORF">LXM24_12185</name>
</gene>
<evidence type="ECO:0000256" key="1">
    <source>
        <dbReference type="SAM" id="SignalP"/>
    </source>
</evidence>
<feature type="signal peptide" evidence="1">
    <location>
        <begin position="1"/>
        <end position="22"/>
    </location>
</feature>
<accession>A0A9X1T9V4</accession>
<reference evidence="2" key="1">
    <citation type="submission" date="2021-12" db="EMBL/GenBank/DDBJ databases">
        <title>Novel species in genus Dyadobacter.</title>
        <authorList>
            <person name="Ma C."/>
        </authorList>
    </citation>
    <scope>NUCLEOTIDE SEQUENCE</scope>
    <source>
        <strain evidence="2">CY399</strain>
    </source>
</reference>
<proteinExistence type="predicted"/>
<protein>
    <submittedName>
        <fullName evidence="2">DUF1080 domain-containing protein</fullName>
    </submittedName>
</protein>
<sequence>MKPYFAYLIILISAFTTSTLHGQQASEWISLFDGKTTDSLRGYKMSGFPNEAWTVEDGAPVAQRGVIEGLKVI</sequence>
<comment type="caution">
    <text evidence="2">The sequence shown here is derived from an EMBL/GenBank/DDBJ whole genome shotgun (WGS) entry which is preliminary data.</text>
</comment>
<feature type="chain" id="PRO_5040906339" evidence="1">
    <location>
        <begin position="23"/>
        <end position="73"/>
    </location>
</feature>
<dbReference type="Proteomes" id="UP001139700">
    <property type="component" value="Unassembled WGS sequence"/>
</dbReference>
<dbReference type="Gene3D" id="2.60.120.560">
    <property type="entry name" value="Exo-inulinase, domain 1"/>
    <property type="match status" value="1"/>
</dbReference>
<dbReference type="RefSeq" id="WP_234613347.1">
    <property type="nucleotide sequence ID" value="NZ_CP098806.1"/>
</dbReference>
<keyword evidence="1" id="KW-0732">Signal</keyword>
<dbReference type="AlphaFoldDB" id="A0A9X1T9V4"/>
<evidence type="ECO:0000313" key="2">
    <source>
        <dbReference type="EMBL" id="MCF0040848.1"/>
    </source>
</evidence>
<organism evidence="2 3">
    <name type="scientific">Dyadobacter fanqingshengii</name>
    <dbReference type="NCBI Taxonomy" id="2906443"/>
    <lineage>
        <taxon>Bacteria</taxon>
        <taxon>Pseudomonadati</taxon>
        <taxon>Bacteroidota</taxon>
        <taxon>Cytophagia</taxon>
        <taxon>Cytophagales</taxon>
        <taxon>Spirosomataceae</taxon>
        <taxon>Dyadobacter</taxon>
    </lineage>
</organism>